<protein>
    <recommendedName>
        <fullName evidence="1">General stress protein FMN-binding split barrel domain-containing protein</fullName>
    </recommendedName>
</protein>
<dbReference type="Pfam" id="PF16242">
    <property type="entry name" value="Pyrid_ox_like"/>
    <property type="match status" value="1"/>
</dbReference>
<sequence>MTSHSNAPDSDRSTQALRQALDMAFDIRFAMVSIPGARVVPRPMLTQRLDDEDRLWFFAPAASELVRALPGEHRLLLTYADPGAQRYVSVEGGGVVLRDEALARDMWAPMDQAYFHGRPADPALRLLCVRPQRAELWAQDGTRLGQYARLLAAAAGLTQLSPDPLKRHAVILRRD</sequence>
<dbReference type="Gene3D" id="2.30.110.10">
    <property type="entry name" value="Electron Transport, Fmn-binding Protein, Chain A"/>
    <property type="match status" value="1"/>
</dbReference>
<organism evidence="2 3">
    <name type="scientific">Ideonella azotifigens</name>
    <dbReference type="NCBI Taxonomy" id="513160"/>
    <lineage>
        <taxon>Bacteria</taxon>
        <taxon>Pseudomonadati</taxon>
        <taxon>Pseudomonadota</taxon>
        <taxon>Betaproteobacteria</taxon>
        <taxon>Burkholderiales</taxon>
        <taxon>Sphaerotilaceae</taxon>
        <taxon>Ideonella</taxon>
    </lineage>
</organism>
<dbReference type="Proteomes" id="UP001500279">
    <property type="component" value="Unassembled WGS sequence"/>
</dbReference>
<dbReference type="EMBL" id="BAAAEW010000004">
    <property type="protein sequence ID" value="GAA0744422.1"/>
    <property type="molecule type" value="Genomic_DNA"/>
</dbReference>
<evidence type="ECO:0000259" key="1">
    <source>
        <dbReference type="Pfam" id="PF16242"/>
    </source>
</evidence>
<dbReference type="InterPro" id="IPR012349">
    <property type="entry name" value="Split_barrel_FMN-bd"/>
</dbReference>
<accession>A0ABN1JQ39</accession>
<dbReference type="SUPFAM" id="SSF50475">
    <property type="entry name" value="FMN-binding split barrel"/>
    <property type="match status" value="1"/>
</dbReference>
<evidence type="ECO:0000313" key="3">
    <source>
        <dbReference type="Proteomes" id="UP001500279"/>
    </source>
</evidence>
<gene>
    <name evidence="2" type="ORF">GCM10009107_09890</name>
</gene>
<proteinExistence type="predicted"/>
<feature type="domain" description="General stress protein FMN-binding split barrel" evidence="1">
    <location>
        <begin position="18"/>
        <end position="155"/>
    </location>
</feature>
<reference evidence="2 3" key="1">
    <citation type="journal article" date="2019" name="Int. J. Syst. Evol. Microbiol.">
        <title>The Global Catalogue of Microorganisms (GCM) 10K type strain sequencing project: providing services to taxonomists for standard genome sequencing and annotation.</title>
        <authorList>
            <consortium name="The Broad Institute Genomics Platform"/>
            <consortium name="The Broad Institute Genome Sequencing Center for Infectious Disease"/>
            <person name="Wu L."/>
            <person name="Ma J."/>
        </authorList>
    </citation>
    <scope>NUCLEOTIDE SEQUENCE [LARGE SCALE GENOMIC DNA]</scope>
    <source>
        <strain evidence="2 3">JCM 15503</strain>
    </source>
</reference>
<dbReference type="PANTHER" id="PTHR34818">
    <property type="entry name" value="PROTEIN BLI-3"/>
    <property type="match status" value="1"/>
</dbReference>
<comment type="caution">
    <text evidence="2">The sequence shown here is derived from an EMBL/GenBank/DDBJ whole genome shotgun (WGS) entry which is preliminary data.</text>
</comment>
<dbReference type="InterPro" id="IPR052917">
    <property type="entry name" value="Stress-Dev_Protein"/>
</dbReference>
<dbReference type="PANTHER" id="PTHR34818:SF1">
    <property type="entry name" value="PROTEIN BLI-3"/>
    <property type="match status" value="1"/>
</dbReference>
<name>A0ABN1JQ39_9BURK</name>
<keyword evidence="3" id="KW-1185">Reference proteome</keyword>
<dbReference type="RefSeq" id="WP_231010558.1">
    <property type="nucleotide sequence ID" value="NZ_BAAAEW010000004.1"/>
</dbReference>
<evidence type="ECO:0000313" key="2">
    <source>
        <dbReference type="EMBL" id="GAA0744422.1"/>
    </source>
</evidence>
<dbReference type="InterPro" id="IPR038725">
    <property type="entry name" value="YdaG_split_barrel_FMN-bd"/>
</dbReference>